<proteinExistence type="predicted"/>
<evidence type="ECO:0008006" key="4">
    <source>
        <dbReference type="Google" id="ProtNLM"/>
    </source>
</evidence>
<keyword evidence="1" id="KW-0472">Membrane</keyword>
<evidence type="ECO:0000313" key="2">
    <source>
        <dbReference type="EMBL" id="HAN28342.1"/>
    </source>
</evidence>
<evidence type="ECO:0000313" key="3">
    <source>
        <dbReference type="Proteomes" id="UP000259273"/>
    </source>
</evidence>
<accession>A0A3C1KNR5</accession>
<feature type="transmembrane region" description="Helical" evidence="1">
    <location>
        <begin position="44"/>
        <end position="63"/>
    </location>
</feature>
<sequence length="84" mass="8835">MPTPATLLGLALAYVCVLFAVAWKADRNASALPVSGARPARSGLIYALSLTVYCSSWTFYGAVGSDAQSAWSHAPIYLGPILVF</sequence>
<evidence type="ECO:0000256" key="1">
    <source>
        <dbReference type="SAM" id="Phobius"/>
    </source>
</evidence>
<organism evidence="2 3">
    <name type="scientific">Haliea salexigens</name>
    <dbReference type="NCBI Taxonomy" id="287487"/>
    <lineage>
        <taxon>Bacteria</taxon>
        <taxon>Pseudomonadati</taxon>
        <taxon>Pseudomonadota</taxon>
        <taxon>Gammaproteobacteria</taxon>
        <taxon>Cellvibrionales</taxon>
        <taxon>Halieaceae</taxon>
        <taxon>Haliea</taxon>
    </lineage>
</organism>
<keyword evidence="1" id="KW-1133">Transmembrane helix</keyword>
<keyword evidence="1" id="KW-0812">Transmembrane</keyword>
<feature type="non-terminal residue" evidence="2">
    <location>
        <position position="84"/>
    </location>
</feature>
<gene>
    <name evidence="2" type="ORF">DCP75_11600</name>
</gene>
<dbReference type="EMBL" id="DMND01000155">
    <property type="protein sequence ID" value="HAN28342.1"/>
    <property type="molecule type" value="Genomic_DNA"/>
</dbReference>
<name>A0A3C1KNR5_9GAMM</name>
<protein>
    <recommendedName>
        <fullName evidence="4">Hybrid sensor histidine kinase/response regulator</fullName>
    </recommendedName>
</protein>
<dbReference type="AlphaFoldDB" id="A0A3C1KNR5"/>
<comment type="caution">
    <text evidence="2">The sequence shown here is derived from an EMBL/GenBank/DDBJ whole genome shotgun (WGS) entry which is preliminary data.</text>
</comment>
<feature type="transmembrane region" description="Helical" evidence="1">
    <location>
        <begin position="6"/>
        <end position="23"/>
    </location>
</feature>
<dbReference type="Proteomes" id="UP000259273">
    <property type="component" value="Unassembled WGS sequence"/>
</dbReference>
<reference evidence="2 3" key="1">
    <citation type="journal article" date="2018" name="Nat. Biotechnol.">
        <title>A standardized bacterial taxonomy based on genome phylogeny substantially revises the tree of life.</title>
        <authorList>
            <person name="Parks D.H."/>
            <person name="Chuvochina M."/>
            <person name="Waite D.W."/>
            <person name="Rinke C."/>
            <person name="Skarshewski A."/>
            <person name="Chaumeil P.A."/>
            <person name="Hugenholtz P."/>
        </authorList>
    </citation>
    <scope>NUCLEOTIDE SEQUENCE [LARGE SCALE GENOMIC DNA]</scope>
    <source>
        <strain evidence="2">UBA9158</strain>
    </source>
</reference>